<evidence type="ECO:0000259" key="6">
    <source>
        <dbReference type="PROSITE" id="PS50072"/>
    </source>
</evidence>
<proteinExistence type="inferred from homology"/>
<name>A0A1E3PNL4_9ASCO</name>
<dbReference type="InterPro" id="IPR029000">
    <property type="entry name" value="Cyclophilin-like_dom_sf"/>
</dbReference>
<comment type="catalytic activity">
    <reaction evidence="1">
        <text>[protein]-peptidylproline (omega=180) = [protein]-peptidylproline (omega=0)</text>
        <dbReference type="Rhea" id="RHEA:16237"/>
        <dbReference type="Rhea" id="RHEA-COMP:10747"/>
        <dbReference type="Rhea" id="RHEA-COMP:10748"/>
        <dbReference type="ChEBI" id="CHEBI:83833"/>
        <dbReference type="ChEBI" id="CHEBI:83834"/>
        <dbReference type="EC" id="5.2.1.8"/>
    </reaction>
</comment>
<reference evidence="7 8" key="1">
    <citation type="journal article" date="2016" name="Proc. Natl. Acad. Sci. U.S.A.">
        <title>Comparative genomics of biotechnologically important yeasts.</title>
        <authorList>
            <person name="Riley R."/>
            <person name="Haridas S."/>
            <person name="Wolfe K.H."/>
            <person name="Lopes M.R."/>
            <person name="Hittinger C.T."/>
            <person name="Goeker M."/>
            <person name="Salamov A.A."/>
            <person name="Wisecaver J.H."/>
            <person name="Long T.M."/>
            <person name="Calvey C.H."/>
            <person name="Aerts A.L."/>
            <person name="Barry K.W."/>
            <person name="Choi C."/>
            <person name="Clum A."/>
            <person name="Coughlan A.Y."/>
            <person name="Deshpande S."/>
            <person name="Douglass A.P."/>
            <person name="Hanson S.J."/>
            <person name="Klenk H.-P."/>
            <person name="LaButti K.M."/>
            <person name="Lapidus A."/>
            <person name="Lindquist E.A."/>
            <person name="Lipzen A.M."/>
            <person name="Meier-Kolthoff J.P."/>
            <person name="Ohm R.A."/>
            <person name="Otillar R.P."/>
            <person name="Pangilinan J.L."/>
            <person name="Peng Y."/>
            <person name="Rokas A."/>
            <person name="Rosa C.A."/>
            <person name="Scheuner C."/>
            <person name="Sibirny A.A."/>
            <person name="Slot J.C."/>
            <person name="Stielow J.B."/>
            <person name="Sun H."/>
            <person name="Kurtzman C.P."/>
            <person name="Blackwell M."/>
            <person name="Grigoriev I.V."/>
            <person name="Jeffries T.W."/>
        </authorList>
    </citation>
    <scope>NUCLEOTIDE SEQUENCE [LARGE SCALE GENOMIC DNA]</scope>
    <source>
        <strain evidence="7 8">DSM 6958</strain>
    </source>
</reference>
<dbReference type="PANTHER" id="PTHR45625">
    <property type="entry name" value="PEPTIDYL-PROLYL CIS-TRANS ISOMERASE-RELATED"/>
    <property type="match status" value="1"/>
</dbReference>
<evidence type="ECO:0000256" key="3">
    <source>
        <dbReference type="ARBA" id="ARBA00023242"/>
    </source>
</evidence>
<dbReference type="Pfam" id="PF00160">
    <property type="entry name" value="Pro_isomerase"/>
    <property type="match status" value="1"/>
</dbReference>
<evidence type="ECO:0000256" key="4">
    <source>
        <dbReference type="ARBA" id="ARBA00038509"/>
    </source>
</evidence>
<sequence>MSLALEPATTAKVVLHTTKGPIELELWAKQVPLACRNFIQLCLEGYYDGVQFHRIVKDFIVQSGDPTGTGHGGDAIYPEGRFENEFHSRLKFNRRGLLGCASMVIDEHANGSSGGSTNSRRLKKSDKVNGSQFFITLAATPELTHKSTLFGKVVGDTIFNVTQISQGETDNNDRPIYPATITRVEVVTSYFEGIVPRAKKVLLPPSRNANLSKNFKRKKIKLSFDDNDESDDEEPRTGFKPIFAKNKIKLPSDVVDSGVLKDSRQTIQTKIPVKETSRPQYEPTVPKESLESLLGKSKQERPESERLKDEFEKLKSSMKRDFDGRLEPQDMETKPEMELAVAQERERYTQNMDRLLSTANKKEERELQTLELLNKFKSKLSSSALNNSKQIAMKELYPELPKKKIIKLSDFNSDDELPSDYNSDDYEIQSDNDEDVTGKSTKAFLSHKFELDPTSSHLENEDTLITIDTRD</sequence>
<dbReference type="AlphaFoldDB" id="A0A1E3PNL4"/>
<dbReference type="PANTHER" id="PTHR45625:SF6">
    <property type="entry name" value="SPLICEOSOME-ASSOCIATED PROTEIN CWC27 HOMOLOG"/>
    <property type="match status" value="1"/>
</dbReference>
<feature type="compositionally biased region" description="Acidic residues" evidence="5">
    <location>
        <begin position="414"/>
        <end position="435"/>
    </location>
</feature>
<keyword evidence="3" id="KW-0539">Nucleus</keyword>
<dbReference type="GO" id="GO:0071013">
    <property type="term" value="C:catalytic step 2 spliceosome"/>
    <property type="evidence" value="ECO:0007669"/>
    <property type="project" value="TreeGrafter"/>
</dbReference>
<comment type="subcellular location">
    <subcellularLocation>
        <location evidence="2">Nucleus</location>
    </subcellularLocation>
</comment>
<feature type="compositionally biased region" description="Basic and acidic residues" evidence="5">
    <location>
        <begin position="297"/>
        <end position="309"/>
    </location>
</feature>
<feature type="domain" description="PPIase cyclophilin-type" evidence="6">
    <location>
        <begin position="20"/>
        <end position="186"/>
    </location>
</feature>
<keyword evidence="8" id="KW-1185">Reference proteome</keyword>
<feature type="region of interest" description="Disordered" evidence="5">
    <location>
        <begin position="270"/>
        <end position="309"/>
    </location>
</feature>
<dbReference type="STRING" id="857566.A0A1E3PNL4"/>
<dbReference type="Proteomes" id="UP000095009">
    <property type="component" value="Unassembled WGS sequence"/>
</dbReference>
<feature type="region of interest" description="Disordered" evidence="5">
    <location>
        <begin position="414"/>
        <end position="439"/>
    </location>
</feature>
<dbReference type="OrthoDB" id="442970at2759"/>
<evidence type="ECO:0000256" key="5">
    <source>
        <dbReference type="SAM" id="MobiDB-lite"/>
    </source>
</evidence>
<dbReference type="PRINTS" id="PR00153">
    <property type="entry name" value="CSAPPISMRASE"/>
</dbReference>
<dbReference type="PROSITE" id="PS50072">
    <property type="entry name" value="CSA_PPIASE_2"/>
    <property type="match status" value="1"/>
</dbReference>
<accession>A0A1E3PNL4</accession>
<comment type="similarity">
    <text evidence="4">Belongs to the cyclophilin-type PPIase family. CWC27 subfamily.</text>
</comment>
<dbReference type="EMBL" id="KV454408">
    <property type="protein sequence ID" value="ODQ66824.1"/>
    <property type="molecule type" value="Genomic_DNA"/>
</dbReference>
<dbReference type="Gene3D" id="2.40.100.10">
    <property type="entry name" value="Cyclophilin-like"/>
    <property type="match status" value="1"/>
</dbReference>
<dbReference type="SUPFAM" id="SSF50891">
    <property type="entry name" value="Cyclophilin-like"/>
    <property type="match status" value="1"/>
</dbReference>
<evidence type="ECO:0000313" key="8">
    <source>
        <dbReference type="Proteomes" id="UP000095009"/>
    </source>
</evidence>
<gene>
    <name evidence="7" type="ORF">NADFUDRAFT_82527</name>
</gene>
<evidence type="ECO:0000256" key="1">
    <source>
        <dbReference type="ARBA" id="ARBA00000971"/>
    </source>
</evidence>
<dbReference type="GO" id="GO:0003755">
    <property type="term" value="F:peptidyl-prolyl cis-trans isomerase activity"/>
    <property type="evidence" value="ECO:0007669"/>
    <property type="project" value="UniProtKB-EC"/>
</dbReference>
<organism evidence="7 8">
    <name type="scientific">Nadsonia fulvescens var. elongata DSM 6958</name>
    <dbReference type="NCBI Taxonomy" id="857566"/>
    <lineage>
        <taxon>Eukaryota</taxon>
        <taxon>Fungi</taxon>
        <taxon>Dikarya</taxon>
        <taxon>Ascomycota</taxon>
        <taxon>Saccharomycotina</taxon>
        <taxon>Dipodascomycetes</taxon>
        <taxon>Dipodascales</taxon>
        <taxon>Dipodascales incertae sedis</taxon>
        <taxon>Nadsonia</taxon>
    </lineage>
</organism>
<dbReference type="InterPro" id="IPR002130">
    <property type="entry name" value="Cyclophilin-type_PPIase_dom"/>
</dbReference>
<protein>
    <submittedName>
        <fullName evidence="7">Cyclophilin-like protein</fullName>
    </submittedName>
</protein>
<evidence type="ECO:0000256" key="2">
    <source>
        <dbReference type="ARBA" id="ARBA00004123"/>
    </source>
</evidence>
<dbReference type="InterPro" id="IPR044666">
    <property type="entry name" value="Cyclophilin_A-like"/>
</dbReference>
<evidence type="ECO:0000313" key="7">
    <source>
        <dbReference type="EMBL" id="ODQ66824.1"/>
    </source>
</evidence>